<evidence type="ECO:0000313" key="2">
    <source>
        <dbReference type="EMBL" id="KAJ7301998.1"/>
    </source>
</evidence>
<protein>
    <submittedName>
        <fullName evidence="2">Uncharacterized protein</fullName>
    </submittedName>
</protein>
<dbReference type="EMBL" id="JARIHO010000122">
    <property type="protein sequence ID" value="KAJ7301998.1"/>
    <property type="molecule type" value="Genomic_DNA"/>
</dbReference>
<sequence length="504" mass="56617">MSPYTPHNGRETRGVLAESGHIQSSWVIDTHSSLFLSYLRPAFSDSLLVCFQAFGVVPYGFSLSSQAVVSLGYLPISGVHPAAFFASLYSYWTALCTFNIPWRFRRDHVSHMRLDHLRRVLHPRLSSGTPRRKRAHTIVLSYTRCFEQGPIHLMGRWRSLHAQETMSDLGAHGLRHFILPFRVLGGAPGKFTVRDDGAVVDEHSFEQCALSADGTLKDSEDIEFGPDPGTPPPEASGSRPSHGKNPRYREIIDAEAERIWDDDKPAKSKRKRKTHTTKGKEKATESDQESAFSADSERDSDSEAGAELSNEELAESLPTRRFRKAAHAARRTRMSTGDAGKNEKSIPTKREPIRILALSATCLRIPLNRSNQQPSGRATRNPIWYFFTGPVHDHHKKVNPGNKFYRCLHGESKEVLRMTNGMRGSLNGLIGHLKHHAPDMHKLFLTMSSRKERKQPLTTEAIEVAEGKISFTDREETLQFLNKLTIAGDMYQQSRCQRPTISGG</sequence>
<feature type="compositionally biased region" description="Basic residues" evidence="1">
    <location>
        <begin position="320"/>
        <end position="333"/>
    </location>
</feature>
<evidence type="ECO:0000256" key="1">
    <source>
        <dbReference type="SAM" id="MobiDB-lite"/>
    </source>
</evidence>
<feature type="compositionally biased region" description="Basic residues" evidence="1">
    <location>
        <begin position="267"/>
        <end position="277"/>
    </location>
</feature>
<dbReference type="Proteomes" id="UP001218218">
    <property type="component" value="Unassembled WGS sequence"/>
</dbReference>
<comment type="caution">
    <text evidence="2">The sequence shown here is derived from an EMBL/GenBank/DDBJ whole genome shotgun (WGS) entry which is preliminary data.</text>
</comment>
<gene>
    <name evidence="2" type="ORF">DFH08DRAFT_826996</name>
</gene>
<evidence type="ECO:0000313" key="3">
    <source>
        <dbReference type="Proteomes" id="UP001218218"/>
    </source>
</evidence>
<keyword evidence="3" id="KW-1185">Reference proteome</keyword>
<accession>A0AAD6Z004</accession>
<name>A0AAD6Z004_9AGAR</name>
<reference evidence="2" key="1">
    <citation type="submission" date="2023-03" db="EMBL/GenBank/DDBJ databases">
        <title>Massive genome expansion in bonnet fungi (Mycena s.s.) driven by repeated elements and novel gene families across ecological guilds.</title>
        <authorList>
            <consortium name="Lawrence Berkeley National Laboratory"/>
            <person name="Harder C.B."/>
            <person name="Miyauchi S."/>
            <person name="Viragh M."/>
            <person name="Kuo A."/>
            <person name="Thoen E."/>
            <person name="Andreopoulos B."/>
            <person name="Lu D."/>
            <person name="Skrede I."/>
            <person name="Drula E."/>
            <person name="Henrissat B."/>
            <person name="Morin E."/>
            <person name="Kohler A."/>
            <person name="Barry K."/>
            <person name="LaButti K."/>
            <person name="Morin E."/>
            <person name="Salamov A."/>
            <person name="Lipzen A."/>
            <person name="Mereny Z."/>
            <person name="Hegedus B."/>
            <person name="Baldrian P."/>
            <person name="Stursova M."/>
            <person name="Weitz H."/>
            <person name="Taylor A."/>
            <person name="Grigoriev I.V."/>
            <person name="Nagy L.G."/>
            <person name="Martin F."/>
            <person name="Kauserud H."/>
        </authorList>
    </citation>
    <scope>NUCLEOTIDE SEQUENCE</scope>
    <source>
        <strain evidence="2">CBHHK002</strain>
    </source>
</reference>
<organism evidence="2 3">
    <name type="scientific">Mycena albidolilacea</name>
    <dbReference type="NCBI Taxonomy" id="1033008"/>
    <lineage>
        <taxon>Eukaryota</taxon>
        <taxon>Fungi</taxon>
        <taxon>Dikarya</taxon>
        <taxon>Basidiomycota</taxon>
        <taxon>Agaricomycotina</taxon>
        <taxon>Agaricomycetes</taxon>
        <taxon>Agaricomycetidae</taxon>
        <taxon>Agaricales</taxon>
        <taxon>Marasmiineae</taxon>
        <taxon>Mycenaceae</taxon>
        <taxon>Mycena</taxon>
    </lineage>
</organism>
<proteinExistence type="predicted"/>
<feature type="compositionally biased region" description="Acidic residues" evidence="1">
    <location>
        <begin position="302"/>
        <end position="314"/>
    </location>
</feature>
<dbReference type="AlphaFoldDB" id="A0AAD6Z004"/>
<feature type="region of interest" description="Disordered" evidence="1">
    <location>
        <begin position="216"/>
        <end position="346"/>
    </location>
</feature>
<feature type="compositionally biased region" description="Basic and acidic residues" evidence="1">
    <location>
        <begin position="247"/>
        <end position="266"/>
    </location>
</feature>